<organism evidence="5 6">
    <name type="scientific">Mobilicoccus pelagius NBRC 104925</name>
    <dbReference type="NCBI Taxonomy" id="1089455"/>
    <lineage>
        <taxon>Bacteria</taxon>
        <taxon>Bacillati</taxon>
        <taxon>Actinomycetota</taxon>
        <taxon>Actinomycetes</taxon>
        <taxon>Micrococcales</taxon>
        <taxon>Dermatophilaceae</taxon>
        <taxon>Mobilicoccus</taxon>
    </lineage>
</organism>
<comment type="similarity">
    <text evidence="3">Belongs to the acetyltransferase family. RimJ subfamily.</text>
</comment>
<dbReference type="STRING" id="1089455.MOPEL_078_00890"/>
<gene>
    <name evidence="5" type="ORF">MOPEL_078_00890</name>
</gene>
<dbReference type="GO" id="GO:0005737">
    <property type="term" value="C:cytoplasm"/>
    <property type="evidence" value="ECO:0007669"/>
    <property type="project" value="TreeGrafter"/>
</dbReference>
<sequence>MAGLWPSLLTIRQADGPDVQMRALRPRDRAEWQDLRARNRAWLSPWEATSPHHLGPVRFRTLVRRYDHEAQAGRLQPFVIEVGGRLVGQMHLFNISWGSMRSGSAGYWVSEDMAGRGLAPLCLAALVDHAFYGLGLHRVEVDIRPENAASLRVVEKLGFRDEGVHTRLLHIDGAWRDHRCFALTVEDLDGGSLVAAWNARRRGESATPESTGV</sequence>
<dbReference type="PANTHER" id="PTHR43792">
    <property type="entry name" value="GNAT FAMILY, PUTATIVE (AFU_ORTHOLOGUE AFUA_3G00765)-RELATED-RELATED"/>
    <property type="match status" value="1"/>
</dbReference>
<dbReference type="Pfam" id="PF13302">
    <property type="entry name" value="Acetyltransf_3"/>
    <property type="match status" value="1"/>
</dbReference>
<dbReference type="PANTHER" id="PTHR43792:SF8">
    <property type="entry name" value="[RIBOSOMAL PROTEIN US5]-ALANINE N-ACETYLTRANSFERASE"/>
    <property type="match status" value="1"/>
</dbReference>
<proteinExistence type="inferred from homology"/>
<dbReference type="OrthoDB" id="5242221at2"/>
<dbReference type="EMBL" id="BAFE01000056">
    <property type="protein sequence ID" value="GAB48700.1"/>
    <property type="molecule type" value="Genomic_DNA"/>
</dbReference>
<evidence type="ECO:0000313" key="5">
    <source>
        <dbReference type="EMBL" id="GAB48700.1"/>
    </source>
</evidence>
<keyword evidence="6" id="KW-1185">Reference proteome</keyword>
<dbReference type="GO" id="GO:0008999">
    <property type="term" value="F:protein-N-terminal-alanine acetyltransferase activity"/>
    <property type="evidence" value="ECO:0007669"/>
    <property type="project" value="TreeGrafter"/>
</dbReference>
<dbReference type="InterPro" id="IPR051531">
    <property type="entry name" value="N-acetyltransferase"/>
</dbReference>
<dbReference type="AlphaFoldDB" id="H5USJ2"/>
<evidence type="ECO:0000259" key="4">
    <source>
        <dbReference type="PROSITE" id="PS51186"/>
    </source>
</evidence>
<dbReference type="RefSeq" id="WP_009482598.1">
    <property type="nucleotide sequence ID" value="NZ_BAFE01000056.1"/>
</dbReference>
<dbReference type="Gene3D" id="3.40.630.30">
    <property type="match status" value="1"/>
</dbReference>
<dbReference type="eggNOG" id="COG1670">
    <property type="taxonomic scope" value="Bacteria"/>
</dbReference>
<reference evidence="5 6" key="1">
    <citation type="submission" date="2012-02" db="EMBL/GenBank/DDBJ databases">
        <title>Whole genome shotgun sequence of Mobilicoccus pelagius NBRC 104925.</title>
        <authorList>
            <person name="Yoshida Y."/>
            <person name="Hosoyama A."/>
            <person name="Tsuchikane K."/>
            <person name="Katsumata H."/>
            <person name="Yamazaki S."/>
            <person name="Fujita N."/>
        </authorList>
    </citation>
    <scope>NUCLEOTIDE SEQUENCE [LARGE SCALE GENOMIC DNA]</scope>
    <source>
        <strain evidence="5 6">NBRC 104925</strain>
    </source>
</reference>
<accession>H5USJ2</accession>
<protein>
    <submittedName>
        <fullName evidence="5">Putative ribosomal-protein-alanine acetyltransferase</fullName>
    </submittedName>
</protein>
<name>H5USJ2_9MICO</name>
<keyword evidence="2" id="KW-0012">Acyltransferase</keyword>
<feature type="domain" description="N-acetyltransferase" evidence="4">
    <location>
        <begin position="19"/>
        <end position="186"/>
    </location>
</feature>
<dbReference type="InterPro" id="IPR016181">
    <property type="entry name" value="Acyl_CoA_acyltransferase"/>
</dbReference>
<evidence type="ECO:0000256" key="1">
    <source>
        <dbReference type="ARBA" id="ARBA00022679"/>
    </source>
</evidence>
<dbReference type="Proteomes" id="UP000004367">
    <property type="component" value="Unassembled WGS sequence"/>
</dbReference>
<evidence type="ECO:0000256" key="3">
    <source>
        <dbReference type="ARBA" id="ARBA00038502"/>
    </source>
</evidence>
<dbReference type="PROSITE" id="PS51186">
    <property type="entry name" value="GNAT"/>
    <property type="match status" value="1"/>
</dbReference>
<comment type="caution">
    <text evidence="5">The sequence shown here is derived from an EMBL/GenBank/DDBJ whole genome shotgun (WGS) entry which is preliminary data.</text>
</comment>
<evidence type="ECO:0000313" key="6">
    <source>
        <dbReference type="Proteomes" id="UP000004367"/>
    </source>
</evidence>
<dbReference type="InterPro" id="IPR000182">
    <property type="entry name" value="GNAT_dom"/>
</dbReference>
<evidence type="ECO:0000256" key="2">
    <source>
        <dbReference type="ARBA" id="ARBA00023315"/>
    </source>
</evidence>
<keyword evidence="1 5" id="KW-0808">Transferase</keyword>
<dbReference type="SUPFAM" id="SSF55729">
    <property type="entry name" value="Acyl-CoA N-acyltransferases (Nat)"/>
    <property type="match status" value="1"/>
</dbReference>